<name>H8X2A0_CANO9</name>
<sequence length="454" mass="52204">MKTSRRLGNGKPRRGGRTSKTHKFKSASPTPRDQDLSHHSRSIFARDNKLSSLFSSQTESTPDPSTRRNNQLPDADEDERLFERDSSPPLDIRRKRRSITPPSQFQDRLANDLRDSPPGDLSNDFFNISKPKNTSKIRKSSKNSQSHKTSRERLKSQLKSPLKGHNEVLTDRNVHREPSQSARRMSYNSRGRRVSSIGNGFEGEPHHDVPVSEYYKHLDKSISASDRMRQLLIWNLKAELDKEENHLRSRQDQMSTEKHTVNNIAKTINDELIQSLKDYAISTDWNEGSSHKTDSVLLPNPKNKTNLENIKKYSSELNALKREKQEWELVYQRLTSLIDTVASPKETDAFAANFENPNIQSEFSLDPNFVNVERNYLDIHENLTKVETDIDSLYFSARQMEQLTENIDSKGKEKLRKDISSLLTISLPKSQPNQKPSDSKDILRAICLRANTKR</sequence>
<dbReference type="KEGG" id="cot:CORT_0B11230"/>
<dbReference type="AlphaFoldDB" id="H8X2A0"/>
<gene>
    <name evidence="3" type="ORF">CORT_0B11230</name>
</gene>
<dbReference type="EMBL" id="HE681720">
    <property type="protein sequence ID" value="CCG22822.1"/>
    <property type="molecule type" value="Genomic_DNA"/>
</dbReference>
<feature type="coiled-coil region" evidence="1">
    <location>
        <begin position="303"/>
        <end position="337"/>
    </location>
</feature>
<accession>H8X2A0</accession>
<keyword evidence="4" id="KW-1185">Reference proteome</keyword>
<evidence type="ECO:0000256" key="1">
    <source>
        <dbReference type="SAM" id="Coils"/>
    </source>
</evidence>
<protein>
    <submittedName>
        <fullName evidence="3">Uncharacterized protein</fullName>
    </submittedName>
</protein>
<organism evidence="3 4">
    <name type="scientific">Candida orthopsilosis (strain 90-125)</name>
    <name type="common">Yeast</name>
    <dbReference type="NCBI Taxonomy" id="1136231"/>
    <lineage>
        <taxon>Eukaryota</taxon>
        <taxon>Fungi</taxon>
        <taxon>Dikarya</taxon>
        <taxon>Ascomycota</taxon>
        <taxon>Saccharomycotina</taxon>
        <taxon>Pichiomycetes</taxon>
        <taxon>Debaryomycetaceae</taxon>
        <taxon>Candida/Lodderomyces clade</taxon>
        <taxon>Candida</taxon>
    </lineage>
</organism>
<feature type="compositionally biased region" description="Basic residues" evidence="2">
    <location>
        <begin position="11"/>
        <end position="25"/>
    </location>
</feature>
<dbReference type="PANTHER" id="PTHR14778">
    <property type="entry name" value="KINETOCHORE-ASSOCIATED PROTEIN DSN1 HOMOLOG"/>
    <property type="match status" value="1"/>
</dbReference>
<keyword evidence="1" id="KW-0175">Coiled coil</keyword>
<proteinExistence type="predicted"/>
<feature type="compositionally biased region" description="Polar residues" evidence="2">
    <location>
        <begin position="179"/>
        <end position="189"/>
    </location>
</feature>
<dbReference type="InterPro" id="IPR013218">
    <property type="entry name" value="Dsn1/Mis13"/>
</dbReference>
<reference evidence="3 4" key="1">
    <citation type="journal article" date="2012" name="PLoS ONE">
        <title>Sequence and analysis of the genome of the pathogenic yeast Candida orthopsilosis.</title>
        <authorList>
            <person name="Riccombeni A."/>
            <person name="Vidanes G."/>
            <person name="Proux-Wera E."/>
            <person name="Wolfe K.H."/>
            <person name="Butler G."/>
        </authorList>
    </citation>
    <scope>NUCLEOTIDE SEQUENCE [LARGE SCALE GENOMIC DNA]</scope>
    <source>
        <strain evidence="3 4">Co 90-125</strain>
    </source>
</reference>
<feature type="compositionally biased region" description="Basic and acidic residues" evidence="2">
    <location>
        <begin position="164"/>
        <end position="178"/>
    </location>
</feature>
<dbReference type="RefSeq" id="XP_003868256.1">
    <property type="nucleotide sequence ID" value="XM_003868208.1"/>
</dbReference>
<dbReference type="GO" id="GO:0051301">
    <property type="term" value="P:cell division"/>
    <property type="evidence" value="ECO:0007669"/>
    <property type="project" value="InterPro"/>
</dbReference>
<dbReference type="HOGENOM" id="CLU_043824_0_0_1"/>
<evidence type="ECO:0000313" key="4">
    <source>
        <dbReference type="Proteomes" id="UP000005018"/>
    </source>
</evidence>
<dbReference type="Proteomes" id="UP000005018">
    <property type="component" value="Chromosome 2"/>
</dbReference>
<evidence type="ECO:0000256" key="2">
    <source>
        <dbReference type="SAM" id="MobiDB-lite"/>
    </source>
</evidence>
<feature type="region of interest" description="Disordered" evidence="2">
    <location>
        <begin position="1"/>
        <end position="205"/>
    </location>
</feature>
<dbReference type="GO" id="GO:0007059">
    <property type="term" value="P:chromosome segregation"/>
    <property type="evidence" value="ECO:0007669"/>
    <property type="project" value="InterPro"/>
</dbReference>
<dbReference type="PANTHER" id="PTHR14778:SF2">
    <property type="entry name" value="KINETOCHORE-ASSOCIATED PROTEIN DSN1 HOMOLOG"/>
    <property type="match status" value="1"/>
</dbReference>
<dbReference type="OrthoDB" id="3364649at2759"/>
<feature type="compositionally biased region" description="Basic and acidic residues" evidence="2">
    <location>
        <begin position="32"/>
        <end position="49"/>
    </location>
</feature>
<dbReference type="eggNOG" id="ENOG502S2VJ">
    <property type="taxonomic scope" value="Eukaryota"/>
</dbReference>
<dbReference type="GO" id="GO:0000444">
    <property type="term" value="C:MIS12/MIND type complex"/>
    <property type="evidence" value="ECO:0007669"/>
    <property type="project" value="InterPro"/>
</dbReference>
<dbReference type="Pfam" id="PF08202">
    <property type="entry name" value="MIS13"/>
    <property type="match status" value="1"/>
</dbReference>
<dbReference type="GeneID" id="14539215"/>
<feature type="compositionally biased region" description="Polar residues" evidence="2">
    <location>
        <begin position="50"/>
        <end position="72"/>
    </location>
</feature>
<evidence type="ECO:0000313" key="3">
    <source>
        <dbReference type="EMBL" id="CCG22822.1"/>
    </source>
</evidence>